<dbReference type="InterPro" id="IPR052892">
    <property type="entry name" value="NA-targeting_endonuclease"/>
</dbReference>
<protein>
    <recommendedName>
        <fullName evidence="1">HNH nuclease domain-containing protein</fullName>
    </recommendedName>
</protein>
<dbReference type="GO" id="GO:0003676">
    <property type="term" value="F:nucleic acid binding"/>
    <property type="evidence" value="ECO:0007669"/>
    <property type="project" value="InterPro"/>
</dbReference>
<comment type="caution">
    <text evidence="2">The sequence shown here is derived from an EMBL/GenBank/DDBJ whole genome shotgun (WGS) entry which is preliminary data.</text>
</comment>
<dbReference type="GO" id="GO:0008270">
    <property type="term" value="F:zinc ion binding"/>
    <property type="evidence" value="ECO:0007669"/>
    <property type="project" value="InterPro"/>
</dbReference>
<dbReference type="GO" id="GO:0004519">
    <property type="term" value="F:endonuclease activity"/>
    <property type="evidence" value="ECO:0007669"/>
    <property type="project" value="InterPro"/>
</dbReference>
<gene>
    <name evidence="2" type="ORF">Mth01_25730</name>
</gene>
<dbReference type="Proteomes" id="UP000610966">
    <property type="component" value="Unassembled WGS sequence"/>
</dbReference>
<evidence type="ECO:0000313" key="2">
    <source>
        <dbReference type="EMBL" id="GIH70320.1"/>
    </source>
</evidence>
<evidence type="ECO:0000259" key="1">
    <source>
        <dbReference type="SMART" id="SM00507"/>
    </source>
</evidence>
<sequence length="152" mass="17817">MLPQLPEDFPHRMPAAVQHLHCRRCGHNIVLHDRARKPWECQFRLCRCEGYEHVLLDQFLEQWLATRSASARPAIPKEMLDAVLARDGMNCRYCGRRVHTRRKGPGKLHFDHVIPWSKGGRHAVENLVVSCQRCNLRKSNDDSIRPYDWSEQ</sequence>
<dbReference type="Pfam" id="PF01844">
    <property type="entry name" value="HNH"/>
    <property type="match status" value="1"/>
</dbReference>
<feature type="domain" description="HNH nuclease" evidence="1">
    <location>
        <begin position="78"/>
        <end position="136"/>
    </location>
</feature>
<accession>A0A8J3R9D3</accession>
<dbReference type="Gene3D" id="1.10.30.50">
    <property type="match status" value="1"/>
</dbReference>
<evidence type="ECO:0000313" key="3">
    <source>
        <dbReference type="Proteomes" id="UP000610966"/>
    </source>
</evidence>
<dbReference type="CDD" id="cd00085">
    <property type="entry name" value="HNHc"/>
    <property type="match status" value="1"/>
</dbReference>
<dbReference type="EMBL" id="BOOG01000021">
    <property type="protein sequence ID" value="GIH70320.1"/>
    <property type="molecule type" value="Genomic_DNA"/>
</dbReference>
<reference evidence="2" key="1">
    <citation type="submission" date="2021-01" db="EMBL/GenBank/DDBJ databases">
        <title>Whole genome shotgun sequence of Sphaerimonospora thailandensis NBRC 107569.</title>
        <authorList>
            <person name="Komaki H."/>
            <person name="Tamura T."/>
        </authorList>
    </citation>
    <scope>NUCLEOTIDE SEQUENCE</scope>
    <source>
        <strain evidence="2">NBRC 107569</strain>
    </source>
</reference>
<name>A0A8J3R9D3_9ACTN</name>
<dbReference type="PANTHER" id="PTHR33877:SF2">
    <property type="entry name" value="OS07G0170200 PROTEIN"/>
    <property type="match status" value="1"/>
</dbReference>
<organism evidence="2 3">
    <name type="scientific">Sphaerimonospora thailandensis</name>
    <dbReference type="NCBI Taxonomy" id="795644"/>
    <lineage>
        <taxon>Bacteria</taxon>
        <taxon>Bacillati</taxon>
        <taxon>Actinomycetota</taxon>
        <taxon>Actinomycetes</taxon>
        <taxon>Streptosporangiales</taxon>
        <taxon>Streptosporangiaceae</taxon>
        <taxon>Sphaerimonospora</taxon>
    </lineage>
</organism>
<dbReference type="InterPro" id="IPR002711">
    <property type="entry name" value="HNH"/>
</dbReference>
<dbReference type="PANTHER" id="PTHR33877">
    <property type="entry name" value="SLL1193 PROTEIN"/>
    <property type="match status" value="1"/>
</dbReference>
<dbReference type="AlphaFoldDB" id="A0A8J3R9D3"/>
<keyword evidence="3" id="KW-1185">Reference proteome</keyword>
<proteinExistence type="predicted"/>
<dbReference type="InterPro" id="IPR003615">
    <property type="entry name" value="HNH_nuc"/>
</dbReference>
<dbReference type="SMART" id="SM00507">
    <property type="entry name" value="HNHc"/>
    <property type="match status" value="1"/>
</dbReference>